<dbReference type="Gene3D" id="3.30.1490.100">
    <property type="entry name" value="DNA polymerase, Y-family, little finger domain"/>
    <property type="match status" value="1"/>
</dbReference>
<dbReference type="InterPro" id="IPR024728">
    <property type="entry name" value="PolY_HhH_motif"/>
</dbReference>
<evidence type="ECO:0000313" key="10">
    <source>
        <dbReference type="Proteomes" id="UP000743107"/>
    </source>
</evidence>
<gene>
    <name evidence="7" type="ORF">GBO79_06795</name>
    <name evidence="8" type="ORF">ITQ97_08885</name>
</gene>
<dbReference type="InterPro" id="IPR036775">
    <property type="entry name" value="DNA_pol_Y-fam_lit_finger_sf"/>
</dbReference>
<organism evidence="8 10">
    <name type="scientific">Pediococcus pentosaceus</name>
    <dbReference type="NCBI Taxonomy" id="1255"/>
    <lineage>
        <taxon>Bacteria</taxon>
        <taxon>Bacillati</taxon>
        <taxon>Bacillota</taxon>
        <taxon>Bacilli</taxon>
        <taxon>Lactobacillales</taxon>
        <taxon>Lactobacillaceae</taxon>
        <taxon>Pediococcus</taxon>
    </lineage>
</organism>
<comment type="similarity">
    <text evidence="1">Belongs to the DNA polymerase type-Y family.</text>
</comment>
<reference evidence="7" key="2">
    <citation type="submission" date="2019-12" db="EMBL/GenBank/DDBJ databases">
        <title>SpeciesPrimer: A bioinformatics pipeline dedicated to the design of qPCR primers for the quantification of bacterial species.</title>
        <authorList>
            <person name="Dreier M."/>
            <person name="Berthoud H."/>
            <person name="Shani N."/>
            <person name="Wechsler D."/>
            <person name="Junier P."/>
        </authorList>
    </citation>
    <scope>NUCLEOTIDE SEQUENCE</scope>
    <source>
        <strain evidence="7">FAM13073</strain>
    </source>
</reference>
<dbReference type="InterPro" id="IPR043502">
    <property type="entry name" value="DNA/RNA_pol_sf"/>
</dbReference>
<dbReference type="Proteomes" id="UP000743107">
    <property type="component" value="Unassembled WGS sequence"/>
</dbReference>
<dbReference type="GO" id="GO:0003684">
    <property type="term" value="F:damaged DNA binding"/>
    <property type="evidence" value="ECO:0007669"/>
    <property type="project" value="InterPro"/>
</dbReference>
<keyword evidence="3" id="KW-0548">Nucleotidyltransferase</keyword>
<keyword evidence="5" id="KW-0808">Transferase</keyword>
<evidence type="ECO:0000256" key="1">
    <source>
        <dbReference type="ARBA" id="ARBA00010945"/>
    </source>
</evidence>
<evidence type="ECO:0000256" key="4">
    <source>
        <dbReference type="ARBA" id="ARBA00022705"/>
    </source>
</evidence>
<dbReference type="PANTHER" id="PTHR11076">
    <property type="entry name" value="DNA REPAIR POLYMERASE UMUC / TRANSFERASE FAMILY MEMBER"/>
    <property type="match status" value="1"/>
</dbReference>
<name>A0A6L4ZZU1_PEDPE</name>
<dbReference type="Pfam" id="PF00817">
    <property type="entry name" value="IMS"/>
    <property type="match status" value="1"/>
</dbReference>
<keyword evidence="2" id="KW-0515">Mutator protein</keyword>
<dbReference type="InterPro" id="IPR043128">
    <property type="entry name" value="Rev_trsase/Diguanyl_cyclase"/>
</dbReference>
<dbReference type="EMBL" id="WENB01000004">
    <property type="protein sequence ID" value="KAF0412841.1"/>
    <property type="molecule type" value="Genomic_DNA"/>
</dbReference>
<dbReference type="PANTHER" id="PTHR11076:SF35">
    <property type="entry name" value="DNA REPAIR PROTEIN HOMOLOG YOBH"/>
    <property type="match status" value="1"/>
</dbReference>
<reference evidence="7" key="1">
    <citation type="submission" date="2019-10" db="EMBL/GenBank/DDBJ databases">
        <authorList>
            <person name="Irmler S."/>
            <person name="Berthoud H."/>
            <person name="Roetschi A."/>
            <person name="Arias E."/>
            <person name="Shani N."/>
            <person name="Wuethrich D."/>
            <person name="Bruggmann R."/>
        </authorList>
    </citation>
    <scope>NUCLEOTIDE SEQUENCE</scope>
    <source>
        <strain evidence="7">FAM13073</strain>
    </source>
</reference>
<keyword evidence="4" id="KW-0235">DNA replication</keyword>
<dbReference type="InterPro" id="IPR017961">
    <property type="entry name" value="DNA_pol_Y-fam_little_finger"/>
</dbReference>
<comment type="caution">
    <text evidence="8">The sequence shown here is derived from an EMBL/GenBank/DDBJ whole genome shotgun (WGS) entry which is preliminary data.</text>
</comment>
<evidence type="ECO:0000313" key="9">
    <source>
        <dbReference type="Proteomes" id="UP000472573"/>
    </source>
</evidence>
<dbReference type="InterPro" id="IPR050116">
    <property type="entry name" value="DNA_polymerase-Y"/>
</dbReference>
<dbReference type="PROSITE" id="PS50173">
    <property type="entry name" value="UMUC"/>
    <property type="match status" value="1"/>
</dbReference>
<dbReference type="EMBL" id="JADOFV010000004">
    <property type="protein sequence ID" value="MBF7127913.1"/>
    <property type="molecule type" value="Genomic_DNA"/>
</dbReference>
<dbReference type="RefSeq" id="WP_060743865.1">
    <property type="nucleotide sequence ID" value="NZ_CP039378.1"/>
</dbReference>
<dbReference type="Gene3D" id="3.40.1170.60">
    <property type="match status" value="1"/>
</dbReference>
<dbReference type="GO" id="GO:0005829">
    <property type="term" value="C:cytosol"/>
    <property type="evidence" value="ECO:0007669"/>
    <property type="project" value="TreeGrafter"/>
</dbReference>
<dbReference type="GO" id="GO:0006281">
    <property type="term" value="P:DNA repair"/>
    <property type="evidence" value="ECO:0007669"/>
    <property type="project" value="InterPro"/>
</dbReference>
<evidence type="ECO:0000256" key="5">
    <source>
        <dbReference type="ARBA" id="ARBA00022932"/>
    </source>
</evidence>
<protein>
    <submittedName>
        <fullName evidence="7">Excinuclease ABC subunit A</fullName>
    </submittedName>
    <submittedName>
        <fullName evidence="8">Y-family DNA polymerase</fullName>
    </submittedName>
</protein>
<evidence type="ECO:0000256" key="2">
    <source>
        <dbReference type="ARBA" id="ARBA00022457"/>
    </source>
</evidence>
<evidence type="ECO:0000313" key="8">
    <source>
        <dbReference type="EMBL" id="MBF7127913.1"/>
    </source>
</evidence>
<feature type="domain" description="UmuC" evidence="6">
    <location>
        <begin position="11"/>
        <end position="203"/>
    </location>
</feature>
<dbReference type="InterPro" id="IPR001126">
    <property type="entry name" value="UmuC"/>
</dbReference>
<dbReference type="GO" id="GO:0042276">
    <property type="term" value="P:error-prone translesion synthesis"/>
    <property type="evidence" value="ECO:0007669"/>
    <property type="project" value="TreeGrafter"/>
</dbReference>
<evidence type="ECO:0000256" key="3">
    <source>
        <dbReference type="ARBA" id="ARBA00022695"/>
    </source>
</evidence>
<keyword evidence="5" id="KW-0239">DNA-directed DNA polymerase</keyword>
<dbReference type="Pfam" id="PF11798">
    <property type="entry name" value="IMS_HHH"/>
    <property type="match status" value="1"/>
</dbReference>
<dbReference type="SUPFAM" id="SSF100879">
    <property type="entry name" value="Lesion bypass DNA polymerase (Y-family), little finger domain"/>
    <property type="match status" value="1"/>
</dbReference>
<dbReference type="Gene3D" id="1.10.150.20">
    <property type="entry name" value="5' to 3' exonuclease, C-terminal subdomain"/>
    <property type="match status" value="1"/>
</dbReference>
<dbReference type="Gene3D" id="3.30.70.270">
    <property type="match status" value="1"/>
</dbReference>
<dbReference type="GO" id="GO:0009432">
    <property type="term" value="P:SOS response"/>
    <property type="evidence" value="ECO:0007669"/>
    <property type="project" value="TreeGrafter"/>
</dbReference>
<evidence type="ECO:0000313" key="7">
    <source>
        <dbReference type="EMBL" id="KAF0412841.1"/>
    </source>
</evidence>
<dbReference type="Pfam" id="PF11799">
    <property type="entry name" value="IMS_C"/>
    <property type="match status" value="1"/>
</dbReference>
<dbReference type="GO" id="GO:0006260">
    <property type="term" value="P:DNA replication"/>
    <property type="evidence" value="ECO:0007669"/>
    <property type="project" value="UniProtKB-KW"/>
</dbReference>
<reference evidence="8" key="4">
    <citation type="submission" date="2020-11" db="EMBL/GenBank/DDBJ databases">
        <title>Antibiotic susceptibility profiles of Pediococcus pentosaceus from various origins and their implications for the safety assessment of strains with food-technology applications.</title>
        <authorList>
            <person name="Shani N."/>
            <person name="Oberhaensli S."/>
            <person name="Arias E."/>
        </authorList>
    </citation>
    <scope>NUCLEOTIDE SEQUENCE</scope>
    <source>
        <strain evidence="8">FAM 19164</strain>
    </source>
</reference>
<sequence>MNYDKEPKGVFLMIDNKSFYASVEAVMRGLNPLKVVMVVISEQENTNGGLILATSPMAKKLFGLKANVSRQRDLPCDPRIIMVPPRMNLYIKRNLQINEIFKQYVAEEDLYPYSIDESILDITKTWKLFGETPEEVAKKIQRKVRRQLGLYTTIGVGENPLQAKLALDNFAKKSNDLIGTITYNTVAQKVWMIPKLTDVWGIGRRTTERLQKLGINNMNELAHSNPYFLKQEFGIIGTQLFATAWGIDRTILSERVKPKENSVGNSQVLPRNYQQQCEIETVIKEISEQVAARLRHRCQQCGELTLSIGFSYQSTINSGFSQSLKVIPTNSNVEIFKYAKEIFQKYWKGQPVRNIAIFTAKLSYQIGEQLNLLEPFPRVSKHQTDQLVDHIRAEYGFTALVYARSLTKGGTAIQRASLVGGHNGGNAYE</sequence>
<dbReference type="GO" id="GO:0003887">
    <property type="term" value="F:DNA-directed DNA polymerase activity"/>
    <property type="evidence" value="ECO:0007669"/>
    <property type="project" value="UniProtKB-KW"/>
</dbReference>
<dbReference type="AlphaFoldDB" id="A0A6L4ZZU1"/>
<dbReference type="Proteomes" id="UP000472573">
    <property type="component" value="Unassembled WGS sequence"/>
</dbReference>
<dbReference type="CDD" id="cd01700">
    <property type="entry name" value="PolY_Pol_V_umuC"/>
    <property type="match status" value="1"/>
</dbReference>
<accession>A0A6L4ZZU1</accession>
<proteinExistence type="inferred from homology"/>
<keyword evidence="9" id="KW-1185">Reference proteome</keyword>
<reference evidence="9" key="3">
    <citation type="submission" date="2020-03" db="EMBL/GenBank/DDBJ databases">
        <title>SpeciesPrimer: A bioinformatics pipeline dedicated to the design of qPCR primers for the quantification of bacterial species.</title>
        <authorList>
            <person name="Dreier M."/>
            <person name="Berthoud H."/>
            <person name="Shani N."/>
            <person name="Wechsler D."/>
            <person name="Junier P."/>
        </authorList>
    </citation>
    <scope>NUCLEOTIDE SEQUENCE [LARGE SCALE GENOMIC DNA]</scope>
    <source>
        <strain evidence="9">FAM13073</strain>
    </source>
</reference>
<evidence type="ECO:0000259" key="6">
    <source>
        <dbReference type="PROSITE" id="PS50173"/>
    </source>
</evidence>
<dbReference type="SUPFAM" id="SSF56672">
    <property type="entry name" value="DNA/RNA polymerases"/>
    <property type="match status" value="1"/>
</dbReference>